<keyword evidence="5 6" id="KW-0072">Autophagy</keyword>
<dbReference type="GO" id="GO:0034274">
    <property type="term" value="C:Atg12-Atg5-Atg16 complex"/>
    <property type="evidence" value="ECO:0007669"/>
    <property type="project" value="TreeGrafter"/>
</dbReference>
<dbReference type="InterPro" id="IPR048940">
    <property type="entry name" value="ATG5_HBR"/>
</dbReference>
<proteinExistence type="inferred from homology"/>
<sequence length="351" mass="38716">MSSPDLLQLQQKIWQGTVPLEIRLSASECRTYDQSDPYLIQIPRLTYVPLLLTRLHAFFTSSLIDPSVPASAGWLSYEDVPLKWHYPIGLLWDLYSGREAAYYSGGRLPKKPKAKRSAIPGDAAGEEEVEKSGGDSEESDPGSSENKVEDGPWKLVLHFTEWPAEYLARLEPLETVLEDAFKNGVKEASFIRHGSGKVVMGLGYEDSKQLWEAVKEHDLSRYNKINTKLLSPRGIPLRHIPLKVYLPTNIPSPSTTADPIPEEPSMASPGHLKVVQSLIPPTLSPSSRHPQTLGTAMHELLPTLFPSRRSPILALPVLHGAVVPLAAVLEELARVGAYADGFLHIVVVMMG</sequence>
<dbReference type="GO" id="GO:0019776">
    <property type="term" value="F:Atg8-family ligase activity"/>
    <property type="evidence" value="ECO:0007669"/>
    <property type="project" value="TreeGrafter"/>
</dbReference>
<dbReference type="PANTHER" id="PTHR13040:SF2">
    <property type="entry name" value="AUTOPHAGY PROTEIN 5"/>
    <property type="match status" value="1"/>
</dbReference>
<dbReference type="Pfam" id="PF20638">
    <property type="entry name" value="ATG5_UblA"/>
    <property type="match status" value="1"/>
</dbReference>
<dbReference type="PANTHER" id="PTHR13040">
    <property type="entry name" value="AUTOPHAGY PROTEIN 5"/>
    <property type="match status" value="1"/>
</dbReference>
<organism evidence="11 12">
    <name type="scientific">Aulographum hederae CBS 113979</name>
    <dbReference type="NCBI Taxonomy" id="1176131"/>
    <lineage>
        <taxon>Eukaryota</taxon>
        <taxon>Fungi</taxon>
        <taxon>Dikarya</taxon>
        <taxon>Ascomycota</taxon>
        <taxon>Pezizomycotina</taxon>
        <taxon>Dothideomycetes</taxon>
        <taxon>Pleosporomycetidae</taxon>
        <taxon>Aulographales</taxon>
        <taxon>Aulographaceae</taxon>
    </lineage>
</organism>
<dbReference type="EMBL" id="ML977167">
    <property type="protein sequence ID" value="KAF1984553.1"/>
    <property type="molecule type" value="Genomic_DNA"/>
</dbReference>
<feature type="region of interest" description="Disordered" evidence="7">
    <location>
        <begin position="108"/>
        <end position="149"/>
    </location>
</feature>
<keyword evidence="3 6" id="KW-1017">Isopeptide bond</keyword>
<dbReference type="InterPro" id="IPR042526">
    <property type="entry name" value="Atg5_HR"/>
</dbReference>
<accession>A0A6G1GUB9</accession>
<dbReference type="Gene3D" id="3.10.20.90">
    <property type="entry name" value="Phosphatidylinositol 3-kinase Catalytic Subunit, Chain A, domain 1"/>
    <property type="match status" value="1"/>
</dbReference>
<comment type="subunit">
    <text evidence="6">Conjugated with ATG12.</text>
</comment>
<keyword evidence="6" id="KW-0472">Membrane</keyword>
<keyword evidence="6" id="KW-0813">Transport</keyword>
<evidence type="ECO:0000256" key="4">
    <source>
        <dbReference type="ARBA" id="ARBA00022843"/>
    </source>
</evidence>
<dbReference type="OrthoDB" id="272162at2759"/>
<dbReference type="InterPro" id="IPR048939">
    <property type="entry name" value="ATG5_UblA"/>
</dbReference>
<reference evidence="11" key="1">
    <citation type="journal article" date="2020" name="Stud. Mycol.">
        <title>101 Dothideomycetes genomes: a test case for predicting lifestyles and emergence of pathogens.</title>
        <authorList>
            <person name="Haridas S."/>
            <person name="Albert R."/>
            <person name="Binder M."/>
            <person name="Bloem J."/>
            <person name="Labutti K."/>
            <person name="Salamov A."/>
            <person name="Andreopoulos B."/>
            <person name="Baker S."/>
            <person name="Barry K."/>
            <person name="Bills G."/>
            <person name="Bluhm B."/>
            <person name="Cannon C."/>
            <person name="Castanera R."/>
            <person name="Culley D."/>
            <person name="Daum C."/>
            <person name="Ezra D."/>
            <person name="Gonzalez J."/>
            <person name="Henrissat B."/>
            <person name="Kuo A."/>
            <person name="Liang C."/>
            <person name="Lipzen A."/>
            <person name="Lutzoni F."/>
            <person name="Magnuson J."/>
            <person name="Mondo S."/>
            <person name="Nolan M."/>
            <person name="Ohm R."/>
            <person name="Pangilinan J."/>
            <person name="Park H.-J."/>
            <person name="Ramirez L."/>
            <person name="Alfaro M."/>
            <person name="Sun H."/>
            <person name="Tritt A."/>
            <person name="Yoshinaga Y."/>
            <person name="Zwiers L.-H."/>
            <person name="Turgeon B."/>
            <person name="Goodwin S."/>
            <person name="Spatafora J."/>
            <person name="Crous P."/>
            <person name="Grigoriev I."/>
        </authorList>
    </citation>
    <scope>NUCLEOTIDE SEQUENCE</scope>
    <source>
        <strain evidence="11">CBS 113979</strain>
    </source>
</reference>
<dbReference type="GO" id="GO:0034727">
    <property type="term" value="P:piecemeal microautophagy of the nucleus"/>
    <property type="evidence" value="ECO:0007669"/>
    <property type="project" value="TreeGrafter"/>
</dbReference>
<dbReference type="GO" id="GO:0006995">
    <property type="term" value="P:cellular response to nitrogen starvation"/>
    <property type="evidence" value="ECO:0007669"/>
    <property type="project" value="TreeGrafter"/>
</dbReference>
<evidence type="ECO:0000256" key="5">
    <source>
        <dbReference type="ARBA" id="ARBA00023006"/>
    </source>
</evidence>
<comment type="similarity">
    <text evidence="2 6">Belongs to the ATG5 family.</text>
</comment>
<feature type="domain" description="Autophagy protein ATG5 UblA" evidence="10">
    <location>
        <begin position="13"/>
        <end position="99"/>
    </location>
</feature>
<dbReference type="Proteomes" id="UP000800041">
    <property type="component" value="Unassembled WGS sequence"/>
</dbReference>
<dbReference type="InterPro" id="IPR042527">
    <property type="entry name" value="Atg5_UblA_dom_sf"/>
</dbReference>
<feature type="domain" description="Autophagy protein ATG5 alpha-helical bundle region" evidence="9">
    <location>
        <begin position="175"/>
        <end position="231"/>
    </location>
</feature>
<evidence type="ECO:0000313" key="12">
    <source>
        <dbReference type="Proteomes" id="UP000800041"/>
    </source>
</evidence>
<evidence type="ECO:0000259" key="9">
    <source>
        <dbReference type="Pfam" id="PF20637"/>
    </source>
</evidence>
<dbReference type="Pfam" id="PF04106">
    <property type="entry name" value="ATG5_UblB"/>
    <property type="match status" value="1"/>
</dbReference>
<evidence type="ECO:0000256" key="7">
    <source>
        <dbReference type="SAM" id="MobiDB-lite"/>
    </source>
</evidence>
<keyword evidence="4 6" id="KW-0832">Ubl conjugation</keyword>
<comment type="function">
    <text evidence="6">Involved in cytoplasm to vacuole transport (Cvt) and autophagic vesicle formation.</text>
</comment>
<dbReference type="InterPro" id="IPR048318">
    <property type="entry name" value="ATG5_UblB"/>
</dbReference>
<name>A0A6G1GUB9_9PEZI</name>
<dbReference type="GO" id="GO:0005776">
    <property type="term" value="C:autophagosome"/>
    <property type="evidence" value="ECO:0007669"/>
    <property type="project" value="TreeGrafter"/>
</dbReference>
<dbReference type="GO" id="GO:0034045">
    <property type="term" value="C:phagophore assembly site membrane"/>
    <property type="evidence" value="ECO:0007669"/>
    <property type="project" value="UniProtKB-SubCell"/>
</dbReference>
<feature type="compositionally biased region" description="Acidic residues" evidence="7">
    <location>
        <begin position="124"/>
        <end position="140"/>
    </location>
</feature>
<dbReference type="AlphaFoldDB" id="A0A6G1GUB9"/>
<gene>
    <name evidence="11" type="ORF">K402DRAFT_447573</name>
</gene>
<dbReference type="InterPro" id="IPR007239">
    <property type="entry name" value="Atg5"/>
</dbReference>
<protein>
    <recommendedName>
        <fullName evidence="6">Autophagy protein 5</fullName>
    </recommendedName>
</protein>
<dbReference type="Gene3D" id="3.10.20.620">
    <property type="match status" value="1"/>
</dbReference>
<dbReference type="GO" id="GO:0044233">
    <property type="term" value="C:mitochondria-associated endoplasmic reticulum membrane contact site"/>
    <property type="evidence" value="ECO:0007669"/>
    <property type="project" value="TreeGrafter"/>
</dbReference>
<evidence type="ECO:0000256" key="1">
    <source>
        <dbReference type="ARBA" id="ARBA00004623"/>
    </source>
</evidence>
<feature type="domain" description="Autophagy protein ATG5 UblB" evidence="8">
    <location>
        <begin position="239"/>
        <end position="347"/>
    </location>
</feature>
<evidence type="ECO:0000313" key="11">
    <source>
        <dbReference type="EMBL" id="KAF1984553.1"/>
    </source>
</evidence>
<evidence type="ECO:0000256" key="3">
    <source>
        <dbReference type="ARBA" id="ARBA00022499"/>
    </source>
</evidence>
<dbReference type="GO" id="GO:0000422">
    <property type="term" value="P:autophagy of mitochondrion"/>
    <property type="evidence" value="ECO:0007669"/>
    <property type="project" value="TreeGrafter"/>
</dbReference>
<dbReference type="Pfam" id="PF20637">
    <property type="entry name" value="ATG5_HBR"/>
    <property type="match status" value="1"/>
</dbReference>
<keyword evidence="12" id="KW-1185">Reference proteome</keyword>
<dbReference type="GO" id="GO:0061908">
    <property type="term" value="C:phagophore"/>
    <property type="evidence" value="ECO:0007669"/>
    <property type="project" value="TreeGrafter"/>
</dbReference>
<evidence type="ECO:0000256" key="2">
    <source>
        <dbReference type="ARBA" id="ARBA00006910"/>
    </source>
</evidence>
<evidence type="ECO:0000256" key="6">
    <source>
        <dbReference type="RuleBase" id="RU361202"/>
    </source>
</evidence>
<evidence type="ECO:0000259" key="10">
    <source>
        <dbReference type="Pfam" id="PF20638"/>
    </source>
</evidence>
<evidence type="ECO:0000259" key="8">
    <source>
        <dbReference type="Pfam" id="PF04106"/>
    </source>
</evidence>
<dbReference type="Gene3D" id="1.10.246.190">
    <property type="entry name" value="Autophagy protein Apg5, helix rich domain"/>
    <property type="match status" value="1"/>
</dbReference>
<comment type="subcellular location">
    <subcellularLocation>
        <location evidence="1 6">Preautophagosomal structure membrane</location>
        <topology evidence="1 6">Peripheral membrane protein</topology>
    </subcellularLocation>
</comment>